<evidence type="ECO:0000256" key="10">
    <source>
        <dbReference type="ARBA" id="ARBA00022741"/>
    </source>
</evidence>
<evidence type="ECO:0000256" key="12">
    <source>
        <dbReference type="ARBA" id="ARBA00022842"/>
    </source>
</evidence>
<comment type="cofactor">
    <cofactor evidence="15 17">
        <name>Mg(2+)</name>
        <dbReference type="ChEBI" id="CHEBI:18420"/>
    </cofactor>
    <text evidence="15 17">Binds 1 Mg(2+) ion per subunit.</text>
</comment>
<dbReference type="PANTHER" id="PTHR11130">
    <property type="entry name" value="GLUTATHIONE SYNTHETASE"/>
    <property type="match status" value="1"/>
</dbReference>
<gene>
    <name evidence="20" type="ORF">M0R45_016709</name>
</gene>
<feature type="binding site" evidence="16">
    <location>
        <position position="483"/>
    </location>
    <ligand>
        <name>ATP</name>
        <dbReference type="ChEBI" id="CHEBI:30616"/>
    </ligand>
</feature>
<feature type="binding site" evidence="18">
    <location>
        <begin position="295"/>
        <end position="298"/>
    </location>
    <ligand>
        <name>substrate</name>
    </ligand>
</feature>
<dbReference type="FunFam" id="1.10.1080.10:FF:000010">
    <property type="entry name" value="Glutathione synthetase"/>
    <property type="match status" value="1"/>
</dbReference>
<feature type="binding site" evidence="16">
    <location>
        <position position="450"/>
    </location>
    <ligand>
        <name>substrate</name>
    </ligand>
</feature>
<comment type="subunit">
    <text evidence="4">Homodimer.</text>
</comment>
<comment type="catalytic activity">
    <reaction evidence="14 15">
        <text>gamma-L-glutamyl-L-cysteine + glycine + ATP = glutathione + ADP + phosphate + H(+)</text>
        <dbReference type="Rhea" id="RHEA:13557"/>
        <dbReference type="ChEBI" id="CHEBI:15378"/>
        <dbReference type="ChEBI" id="CHEBI:30616"/>
        <dbReference type="ChEBI" id="CHEBI:43474"/>
        <dbReference type="ChEBI" id="CHEBI:57305"/>
        <dbReference type="ChEBI" id="CHEBI:57925"/>
        <dbReference type="ChEBI" id="CHEBI:58173"/>
        <dbReference type="ChEBI" id="CHEBI:456216"/>
        <dbReference type="EC" id="6.3.2.3"/>
    </reaction>
</comment>
<dbReference type="AlphaFoldDB" id="A0AAW1XT95"/>
<evidence type="ECO:0000256" key="7">
    <source>
        <dbReference type="ARBA" id="ARBA00022640"/>
    </source>
</evidence>
<dbReference type="CDD" id="cd00228">
    <property type="entry name" value="eu-GS"/>
    <property type="match status" value="1"/>
</dbReference>
<evidence type="ECO:0000256" key="18">
    <source>
        <dbReference type="PIRSR" id="PIRSR001558-3"/>
    </source>
</evidence>
<dbReference type="Gene3D" id="3.40.50.1760">
    <property type="entry name" value="Glutathione synthase, substrate-binding domain superfamily, eukaryotic"/>
    <property type="match status" value="1"/>
</dbReference>
<evidence type="ECO:0000259" key="19">
    <source>
        <dbReference type="Pfam" id="PF03199"/>
    </source>
</evidence>
<evidence type="ECO:0000256" key="16">
    <source>
        <dbReference type="PIRSR" id="PIRSR001558-1"/>
    </source>
</evidence>
<evidence type="ECO:0000256" key="13">
    <source>
        <dbReference type="ARBA" id="ARBA00022946"/>
    </source>
</evidence>
<dbReference type="InterPro" id="IPR014049">
    <property type="entry name" value="Glutathione_synthase_N_euk"/>
</dbReference>
<dbReference type="InterPro" id="IPR037013">
    <property type="entry name" value="GSH-S_sub-bd_sf"/>
</dbReference>
<feature type="binding site" evidence="18">
    <location>
        <begin position="241"/>
        <end position="243"/>
    </location>
    <ligand>
        <name>substrate</name>
    </ligand>
</feature>
<dbReference type="Gene3D" id="3.30.470.20">
    <property type="entry name" value="ATP-grasp fold, B domain"/>
    <property type="match status" value="1"/>
</dbReference>
<keyword evidence="9 15" id="KW-0479">Metal-binding</keyword>
<dbReference type="InterPro" id="IPR005615">
    <property type="entry name" value="Glutathione_synthase"/>
</dbReference>
<dbReference type="Pfam" id="PF03199">
    <property type="entry name" value="GSH_synthase"/>
    <property type="match status" value="1"/>
</dbReference>
<organism evidence="20 21">
    <name type="scientific">Rubus argutus</name>
    <name type="common">Southern blackberry</name>
    <dbReference type="NCBI Taxonomy" id="59490"/>
    <lineage>
        <taxon>Eukaryota</taxon>
        <taxon>Viridiplantae</taxon>
        <taxon>Streptophyta</taxon>
        <taxon>Embryophyta</taxon>
        <taxon>Tracheophyta</taxon>
        <taxon>Spermatophyta</taxon>
        <taxon>Magnoliopsida</taxon>
        <taxon>eudicotyledons</taxon>
        <taxon>Gunneridae</taxon>
        <taxon>Pentapetalae</taxon>
        <taxon>rosids</taxon>
        <taxon>fabids</taxon>
        <taxon>Rosales</taxon>
        <taxon>Rosaceae</taxon>
        <taxon>Rosoideae</taxon>
        <taxon>Rosoideae incertae sedis</taxon>
        <taxon>Rubus</taxon>
    </lineage>
</organism>
<dbReference type="Gene3D" id="3.30.1490.50">
    <property type="match status" value="1"/>
</dbReference>
<comment type="caution">
    <text evidence="20">The sequence shown here is derived from an EMBL/GenBank/DDBJ whole genome shotgun (WGS) entry which is preliminary data.</text>
</comment>
<comment type="similarity">
    <text evidence="3 15">Belongs to the eukaryotic GSH synthase family.</text>
</comment>
<evidence type="ECO:0000256" key="1">
    <source>
        <dbReference type="ARBA" id="ARBA00004229"/>
    </source>
</evidence>
<feature type="binding site" evidence="16">
    <location>
        <position position="153"/>
    </location>
    <ligand>
        <name>substrate</name>
    </ligand>
</feature>
<dbReference type="InterPro" id="IPR014042">
    <property type="entry name" value="Glutathione_synthase_a-hlx"/>
</dbReference>
<dbReference type="InterPro" id="IPR016185">
    <property type="entry name" value="PreATP-grasp_dom_sf"/>
</dbReference>
<evidence type="ECO:0000256" key="15">
    <source>
        <dbReference type="PIRNR" id="PIRNR001558"/>
    </source>
</evidence>
<comment type="subcellular location">
    <subcellularLocation>
        <location evidence="1">Plastid</location>
        <location evidence="1">Chloroplast</location>
    </subcellularLocation>
</comment>
<feature type="binding site" evidence="16">
    <location>
        <position position="475"/>
    </location>
    <ligand>
        <name>substrate</name>
    </ligand>
</feature>
<feature type="binding site" evidence="16">
    <location>
        <begin position="388"/>
        <end position="397"/>
    </location>
    <ligand>
        <name>ATP</name>
        <dbReference type="ChEBI" id="CHEBI:30616"/>
    </ligand>
</feature>
<proteinExistence type="inferred from homology"/>
<keyword evidence="7" id="KW-0934">Plastid</keyword>
<protein>
    <recommendedName>
        <fullName evidence="15">Glutathione synthetase</fullName>
        <shortName evidence="15">GSH-S</shortName>
        <ecNumber evidence="15">6.3.2.3</ecNumber>
    </recommendedName>
</protein>
<evidence type="ECO:0000256" key="2">
    <source>
        <dbReference type="ARBA" id="ARBA00004965"/>
    </source>
</evidence>
<keyword evidence="11 15" id="KW-0067">ATP-binding</keyword>
<dbReference type="InterPro" id="IPR014709">
    <property type="entry name" value="Glutathione_synthase_C_euk"/>
</dbReference>
<evidence type="ECO:0000256" key="9">
    <source>
        <dbReference type="ARBA" id="ARBA00022723"/>
    </source>
</evidence>
<feature type="binding site" evidence="17">
    <location>
        <position position="392"/>
    </location>
    <ligand>
        <name>Mg(2+)</name>
        <dbReference type="ChEBI" id="CHEBI:18420"/>
    </ligand>
</feature>
<dbReference type="GO" id="GO:0004363">
    <property type="term" value="F:glutathione synthase activity"/>
    <property type="evidence" value="ECO:0007669"/>
    <property type="project" value="UniProtKB-UniRule"/>
</dbReference>
<feature type="binding site" evidence="17">
    <location>
        <position position="169"/>
    </location>
    <ligand>
        <name>Mg(2+)</name>
        <dbReference type="ChEBI" id="CHEBI:18420"/>
    </ligand>
</feature>
<comment type="pathway">
    <text evidence="2 15">Sulfur metabolism; glutathione biosynthesis; glutathione from L-cysteine and L-glutamate: step 2/2.</text>
</comment>
<keyword evidence="6 15" id="KW-0436">Ligase</keyword>
<feature type="binding site" evidence="16">
    <location>
        <position position="334"/>
    </location>
    <ligand>
        <name>ATP</name>
        <dbReference type="ChEBI" id="CHEBI:30616"/>
    </ligand>
</feature>
<dbReference type="EC" id="6.3.2.3" evidence="15"/>
<keyword evidence="10 15" id="KW-0547">Nucleotide-binding</keyword>
<feature type="binding site" evidence="18">
    <location>
        <begin position="486"/>
        <end position="487"/>
    </location>
    <ligand>
        <name>substrate</name>
    </ligand>
</feature>
<dbReference type="SUPFAM" id="SSF52440">
    <property type="entry name" value="PreATP-grasp domain"/>
    <property type="match status" value="1"/>
</dbReference>
<dbReference type="EMBL" id="JBEDUW010000003">
    <property type="protein sequence ID" value="KAK9940032.1"/>
    <property type="molecule type" value="Genomic_DNA"/>
</dbReference>
<sequence>MPQSSQILPLNRGKVGVRETQEGSSRRPINVDGIDQELVEKMVYDALAWSSIHGLVVGDRSVQRSSTVPGVGMVHAPFALLPMPFPKSQLKQAYELAPIFNELVDRVSLDAKFLQDSLSRTKIADPFTSRLVDIHSKMLEINKKEEIRLGLHRSDYMLDEQTKLLLQIEMNTISSSFEGLSGLVGKLHRSLLSYYGEFLGLDFKRIPDNASVSQLSAALARAWTEYNNPRAVVLFVVQAEERNMYDQHWLSIMLKEKHNISTLRKTLAEIDAEGKLLPDGTLVVSGQVIGIVYFRARYTPTDYPSESEWRARLFMERSSAIKCPSISYRLAGTKKIQQELAKPNVLERFLDDKEDIAKLRKCFAGLWSLDDSNIVRKAIETPELFVMKPQREGGGNNIYGNEVRETLIKLQKEGSEANASYILMQRLFPTVSPTFLVREGICYKDGVVSELGVYGAYLRNNEKVILNDQCGYLMRTKLASSDEGGVAAGFAVLDSLYLT</sequence>
<dbReference type="NCBIfam" id="TIGR01986">
    <property type="entry name" value="glut_syn_euk"/>
    <property type="match status" value="1"/>
</dbReference>
<keyword evidence="12 15" id="KW-0460">Magnesium</keyword>
<evidence type="ECO:0000313" key="21">
    <source>
        <dbReference type="Proteomes" id="UP001457282"/>
    </source>
</evidence>
<dbReference type="GO" id="GO:0005829">
    <property type="term" value="C:cytosol"/>
    <property type="evidence" value="ECO:0007669"/>
    <property type="project" value="TreeGrafter"/>
</dbReference>
<dbReference type="Gene3D" id="1.10.1080.10">
    <property type="entry name" value="Glutathione Synthetase, Chain A, domain 3"/>
    <property type="match status" value="1"/>
</dbReference>
<dbReference type="GO" id="GO:0009507">
    <property type="term" value="C:chloroplast"/>
    <property type="evidence" value="ECO:0007669"/>
    <property type="project" value="UniProtKB-SubCell"/>
</dbReference>
<keyword evidence="21" id="KW-1185">Reference proteome</keyword>
<feature type="binding site" evidence="16">
    <location>
        <position position="399"/>
    </location>
    <ligand>
        <name>ATP</name>
        <dbReference type="ChEBI" id="CHEBI:30616"/>
    </ligand>
</feature>
<dbReference type="PANTHER" id="PTHR11130:SF0">
    <property type="entry name" value="GLUTATHIONE SYNTHETASE"/>
    <property type="match status" value="1"/>
</dbReference>
<keyword evidence="13" id="KW-0809">Transit peptide</keyword>
<dbReference type="GO" id="GO:0043295">
    <property type="term" value="F:glutathione binding"/>
    <property type="evidence" value="ECO:0007669"/>
    <property type="project" value="UniProtKB-UniRule"/>
</dbReference>
<accession>A0AAW1XT95</accession>
<keyword evidence="8 15" id="KW-0317">Glutathione biosynthesis</keyword>
<keyword evidence="5" id="KW-0150">Chloroplast</keyword>
<feature type="binding site" evidence="16">
    <location>
        <position position="169"/>
    </location>
    <ligand>
        <name>ATP</name>
        <dbReference type="ChEBI" id="CHEBI:30616"/>
    </ligand>
</feature>
<dbReference type="Pfam" id="PF03917">
    <property type="entry name" value="GSH_synth_ATP"/>
    <property type="match status" value="1"/>
</dbReference>
<dbReference type="InterPro" id="IPR004887">
    <property type="entry name" value="GSH_synth_subst-bd"/>
</dbReference>
<evidence type="ECO:0000256" key="6">
    <source>
        <dbReference type="ARBA" id="ARBA00022598"/>
    </source>
</evidence>
<dbReference type="GO" id="GO:0005524">
    <property type="term" value="F:ATP binding"/>
    <property type="evidence" value="ECO:0007669"/>
    <property type="project" value="UniProtKB-UniRule"/>
</dbReference>
<evidence type="ECO:0000313" key="20">
    <source>
        <dbReference type="EMBL" id="KAK9940032.1"/>
    </source>
</evidence>
<dbReference type="FunFam" id="3.30.1490.50:FF:000001">
    <property type="entry name" value="Glutathione synthetase"/>
    <property type="match status" value="1"/>
</dbReference>
<dbReference type="Gene3D" id="3.30.1490.80">
    <property type="match status" value="1"/>
</dbReference>
<dbReference type="Proteomes" id="UP001457282">
    <property type="component" value="Unassembled WGS sequence"/>
</dbReference>
<evidence type="ECO:0000256" key="17">
    <source>
        <dbReference type="PIRSR" id="PIRSR001558-2"/>
    </source>
</evidence>
<dbReference type="FunFam" id="3.30.1490.80:FF:000010">
    <property type="entry name" value="Glutathione synthetase"/>
    <property type="match status" value="1"/>
</dbReference>
<feature type="binding site" evidence="16">
    <location>
        <position position="477"/>
    </location>
    <ligand>
        <name>ATP</name>
        <dbReference type="ChEBI" id="CHEBI:30616"/>
    </ligand>
</feature>
<name>A0AAW1XT95_RUBAR</name>
<evidence type="ECO:0000256" key="8">
    <source>
        <dbReference type="ARBA" id="ARBA00022684"/>
    </source>
</evidence>
<evidence type="ECO:0000256" key="4">
    <source>
        <dbReference type="ARBA" id="ARBA00011738"/>
    </source>
</evidence>
<dbReference type="SUPFAM" id="SSF56059">
    <property type="entry name" value="Glutathione synthetase ATP-binding domain-like"/>
    <property type="match status" value="1"/>
</dbReference>
<reference evidence="20 21" key="1">
    <citation type="journal article" date="2023" name="G3 (Bethesda)">
        <title>A chromosome-length genome assembly and annotation of blackberry (Rubus argutus, cv. 'Hillquist').</title>
        <authorList>
            <person name="Bruna T."/>
            <person name="Aryal R."/>
            <person name="Dudchenko O."/>
            <person name="Sargent D.J."/>
            <person name="Mead D."/>
            <person name="Buti M."/>
            <person name="Cavallini A."/>
            <person name="Hytonen T."/>
            <person name="Andres J."/>
            <person name="Pham M."/>
            <person name="Weisz D."/>
            <person name="Mascagni F."/>
            <person name="Usai G."/>
            <person name="Natali L."/>
            <person name="Bassil N."/>
            <person name="Fernandez G.E."/>
            <person name="Lomsadze A."/>
            <person name="Armour M."/>
            <person name="Olukolu B."/>
            <person name="Poorten T."/>
            <person name="Britton C."/>
            <person name="Davik J."/>
            <person name="Ashrafi H."/>
            <person name="Aiden E.L."/>
            <person name="Borodovsky M."/>
            <person name="Worthington M."/>
        </authorList>
    </citation>
    <scope>NUCLEOTIDE SEQUENCE [LARGE SCALE GENOMIC DNA]</scope>
    <source>
        <strain evidence="20">PI 553951</strain>
    </source>
</reference>
<evidence type="ECO:0000256" key="5">
    <source>
        <dbReference type="ARBA" id="ARBA00022528"/>
    </source>
</evidence>
<feature type="domain" description="Glutathione synthase substrate-binding" evidence="19">
    <location>
        <begin position="231"/>
        <end position="331"/>
    </location>
</feature>
<feature type="binding site" evidence="18">
    <location>
        <begin position="173"/>
        <end position="176"/>
    </location>
    <ligand>
        <name>substrate</name>
    </ligand>
</feature>
<evidence type="ECO:0000256" key="11">
    <source>
        <dbReference type="ARBA" id="ARBA00022840"/>
    </source>
</evidence>
<dbReference type="GO" id="GO:0000287">
    <property type="term" value="F:magnesium ion binding"/>
    <property type="evidence" value="ECO:0007669"/>
    <property type="project" value="UniProtKB-UniRule"/>
</dbReference>
<feature type="binding site" evidence="16">
    <location>
        <position position="247"/>
    </location>
    <ligand>
        <name>substrate</name>
    </ligand>
</feature>
<feature type="binding site" evidence="17">
    <location>
        <position position="171"/>
    </location>
    <ligand>
        <name>Mg(2+)</name>
        <dbReference type="ChEBI" id="CHEBI:18420"/>
    </ligand>
</feature>
<evidence type="ECO:0000256" key="14">
    <source>
        <dbReference type="ARBA" id="ARBA00050650"/>
    </source>
</evidence>
<dbReference type="FunFam" id="3.40.50.1760:FF:000002">
    <property type="entry name" value="Glutathione synthetase"/>
    <property type="match status" value="1"/>
</dbReference>
<evidence type="ECO:0000256" key="3">
    <source>
        <dbReference type="ARBA" id="ARBA00010385"/>
    </source>
</evidence>
<dbReference type="PIRSF" id="PIRSF001558">
    <property type="entry name" value="GSHase"/>
    <property type="match status" value="1"/>
</dbReference>